<reference evidence="2" key="1">
    <citation type="submission" date="2011-07" db="EMBL/GenBank/DDBJ databases">
        <title>Complete genome sequence of Acetobacterium woodii.</title>
        <authorList>
            <person name="Poehlein A."/>
            <person name="Schmidt S."/>
            <person name="Kaster A.-K."/>
            <person name="Goenrich M."/>
            <person name="Vollmers J."/>
            <person name="Thuermer A."/>
            <person name="Gottschalk G."/>
            <person name="Thauer R.K."/>
            <person name="Daniel R."/>
            <person name="Mueller V."/>
        </authorList>
    </citation>
    <scope>NUCLEOTIDE SEQUENCE [LARGE SCALE GENOMIC DNA]</scope>
    <source>
        <strain evidence="2">ATCC 29683 / DSM 1030 / JCM 2381 / KCTC 1655 / WB1</strain>
    </source>
</reference>
<dbReference type="OrthoDB" id="1779724at2"/>
<dbReference type="RefSeq" id="WP_014356727.1">
    <property type="nucleotide sequence ID" value="NC_016894.1"/>
</dbReference>
<protein>
    <submittedName>
        <fullName evidence="1">Uncharacterized protein</fullName>
    </submittedName>
</protein>
<evidence type="ECO:0000313" key="2">
    <source>
        <dbReference type="Proteomes" id="UP000007177"/>
    </source>
</evidence>
<accession>H6LD82</accession>
<sequence>MKWIKDIRTDTKAWLKNLFRWSENTVNEFDETIMINDCFSTYLQKIVADKLKPAPDPIVITKTTPKPADDLNIKQPDQSIRALSPLKQII</sequence>
<dbReference type="KEGG" id="awo:Awo_c23540"/>
<evidence type="ECO:0000313" key="1">
    <source>
        <dbReference type="EMBL" id="AFA49127.1"/>
    </source>
</evidence>
<dbReference type="Proteomes" id="UP000007177">
    <property type="component" value="Chromosome"/>
</dbReference>
<dbReference type="HOGENOM" id="CLU_2434071_0_0_9"/>
<keyword evidence="2" id="KW-1185">Reference proteome</keyword>
<reference evidence="1 2" key="2">
    <citation type="journal article" date="2012" name="PLoS ONE">
        <title>An ancient pathway combining carbon dioxide fixation with the generation and utilization of a sodium ion gradient for ATP synthesis.</title>
        <authorList>
            <person name="Poehlein A."/>
            <person name="Schmidt S."/>
            <person name="Kaster A.K."/>
            <person name="Goenrich M."/>
            <person name="Vollmers J."/>
            <person name="Thurmer A."/>
            <person name="Bertsch J."/>
            <person name="Schuchmann K."/>
            <person name="Voigt B."/>
            <person name="Hecker M."/>
            <person name="Daniel R."/>
            <person name="Thauer R.K."/>
            <person name="Gottschalk G."/>
            <person name="Muller V."/>
        </authorList>
    </citation>
    <scope>NUCLEOTIDE SEQUENCE [LARGE SCALE GENOMIC DNA]</scope>
    <source>
        <strain evidence="2">ATCC 29683 / DSM 1030 / JCM 2381 / KCTC 1655 / WB1</strain>
    </source>
</reference>
<organism evidence="1 2">
    <name type="scientific">Acetobacterium woodii (strain ATCC 29683 / DSM 1030 / JCM 2381 / KCTC 1655 / WB1)</name>
    <dbReference type="NCBI Taxonomy" id="931626"/>
    <lineage>
        <taxon>Bacteria</taxon>
        <taxon>Bacillati</taxon>
        <taxon>Bacillota</taxon>
        <taxon>Clostridia</taxon>
        <taxon>Eubacteriales</taxon>
        <taxon>Eubacteriaceae</taxon>
        <taxon>Acetobacterium</taxon>
    </lineage>
</organism>
<proteinExistence type="predicted"/>
<dbReference type="AlphaFoldDB" id="H6LD82"/>
<dbReference type="EMBL" id="CP002987">
    <property type="protein sequence ID" value="AFA49127.1"/>
    <property type="molecule type" value="Genomic_DNA"/>
</dbReference>
<gene>
    <name evidence="1" type="ordered locus">Awo_c23540</name>
</gene>
<name>H6LD82_ACEWD</name>